<proteinExistence type="predicted"/>
<feature type="non-terminal residue" evidence="5">
    <location>
        <position position="1"/>
    </location>
</feature>
<dbReference type="SUPFAM" id="SSF49854">
    <property type="entry name" value="Spermadhesin, CUB domain"/>
    <property type="match status" value="1"/>
</dbReference>
<dbReference type="PhylomeDB" id="A7RSL8"/>
<dbReference type="PANTHER" id="PTHR24251">
    <property type="entry name" value="OVOCHYMASE-RELATED"/>
    <property type="match status" value="1"/>
</dbReference>
<dbReference type="OMA" id="PRDTNCE"/>
<dbReference type="HOGENOM" id="CLU_103588_4_0_1"/>
<dbReference type="Gene3D" id="2.60.120.290">
    <property type="entry name" value="Spermadhesin, CUB domain"/>
    <property type="match status" value="1"/>
</dbReference>
<name>A7RSL8_NEMVE</name>
<dbReference type="AlphaFoldDB" id="A7RSL8"/>
<dbReference type="CDD" id="cd00041">
    <property type="entry name" value="CUB"/>
    <property type="match status" value="1"/>
</dbReference>
<organism evidence="5 6">
    <name type="scientific">Nematostella vectensis</name>
    <name type="common">Starlet sea anemone</name>
    <dbReference type="NCBI Taxonomy" id="45351"/>
    <lineage>
        <taxon>Eukaryota</taxon>
        <taxon>Metazoa</taxon>
        <taxon>Cnidaria</taxon>
        <taxon>Anthozoa</taxon>
        <taxon>Hexacorallia</taxon>
        <taxon>Actiniaria</taxon>
        <taxon>Edwardsiidae</taxon>
        <taxon>Nematostella</taxon>
    </lineage>
</organism>
<dbReference type="FunFam" id="2.60.120.290:FF:000013">
    <property type="entry name" value="Membrane frizzled-related protein"/>
    <property type="match status" value="1"/>
</dbReference>
<evidence type="ECO:0000256" key="3">
    <source>
        <dbReference type="PROSITE-ProRule" id="PRU00059"/>
    </source>
</evidence>
<dbReference type="Pfam" id="PF00431">
    <property type="entry name" value="CUB"/>
    <property type="match status" value="1"/>
</dbReference>
<evidence type="ECO:0000313" key="5">
    <source>
        <dbReference type="EMBL" id="EDO45589.1"/>
    </source>
</evidence>
<sequence length="100" mass="11305">CNEHFTAPYGNITSPNYPGYYPRDTNCEWRITAPVDHVIRITFRSFHLAELLRCTGDYLELHDGIPNVSNKSSVIGRFCGNYYAPVVESSANQMAVVFKS</sequence>
<dbReference type="PROSITE" id="PS01180">
    <property type="entry name" value="CUB"/>
    <property type="match status" value="1"/>
</dbReference>
<evidence type="ECO:0000256" key="2">
    <source>
        <dbReference type="ARBA" id="ARBA00023157"/>
    </source>
</evidence>
<dbReference type="PANTHER" id="PTHR24251:SF30">
    <property type="entry name" value="MEMBRANE FRIZZLED-RELATED PROTEIN"/>
    <property type="match status" value="1"/>
</dbReference>
<dbReference type="eggNOG" id="KOG4292">
    <property type="taxonomic scope" value="Eukaryota"/>
</dbReference>
<keyword evidence="6" id="KW-1185">Reference proteome</keyword>
<gene>
    <name evidence="5" type="ORF">NEMVEDRAFT_v1g91752</name>
</gene>
<dbReference type="EMBL" id="DS469534">
    <property type="protein sequence ID" value="EDO45589.1"/>
    <property type="molecule type" value="Genomic_DNA"/>
</dbReference>
<keyword evidence="1" id="KW-0677">Repeat</keyword>
<keyword evidence="2" id="KW-1015">Disulfide bond</keyword>
<comment type="caution">
    <text evidence="3">Lacks conserved residue(s) required for the propagation of feature annotation.</text>
</comment>
<dbReference type="Proteomes" id="UP000001593">
    <property type="component" value="Unassembled WGS sequence"/>
</dbReference>
<evidence type="ECO:0000313" key="6">
    <source>
        <dbReference type="Proteomes" id="UP000001593"/>
    </source>
</evidence>
<reference evidence="5 6" key="1">
    <citation type="journal article" date="2007" name="Science">
        <title>Sea anemone genome reveals ancestral eumetazoan gene repertoire and genomic organization.</title>
        <authorList>
            <person name="Putnam N.H."/>
            <person name="Srivastava M."/>
            <person name="Hellsten U."/>
            <person name="Dirks B."/>
            <person name="Chapman J."/>
            <person name="Salamov A."/>
            <person name="Terry A."/>
            <person name="Shapiro H."/>
            <person name="Lindquist E."/>
            <person name="Kapitonov V.V."/>
            <person name="Jurka J."/>
            <person name="Genikhovich G."/>
            <person name="Grigoriev I.V."/>
            <person name="Lucas S.M."/>
            <person name="Steele R.E."/>
            <person name="Finnerty J.R."/>
            <person name="Technau U."/>
            <person name="Martindale M.Q."/>
            <person name="Rokhsar D.S."/>
        </authorList>
    </citation>
    <scope>NUCLEOTIDE SEQUENCE [LARGE SCALE GENOMIC DNA]</scope>
    <source>
        <strain evidence="6">CH2 X CH6</strain>
    </source>
</reference>
<evidence type="ECO:0000259" key="4">
    <source>
        <dbReference type="PROSITE" id="PS01180"/>
    </source>
</evidence>
<feature type="non-terminal residue" evidence="5">
    <location>
        <position position="100"/>
    </location>
</feature>
<evidence type="ECO:0000256" key="1">
    <source>
        <dbReference type="ARBA" id="ARBA00022737"/>
    </source>
</evidence>
<dbReference type="InterPro" id="IPR000859">
    <property type="entry name" value="CUB_dom"/>
</dbReference>
<protein>
    <recommendedName>
        <fullName evidence="4">CUB domain-containing protein</fullName>
    </recommendedName>
</protein>
<dbReference type="InParanoid" id="A7RSL8"/>
<dbReference type="STRING" id="45351.A7RSL8"/>
<dbReference type="SMART" id="SM00042">
    <property type="entry name" value="CUB"/>
    <property type="match status" value="1"/>
</dbReference>
<feature type="domain" description="CUB" evidence="4">
    <location>
        <begin position="1"/>
        <end position="100"/>
    </location>
</feature>
<dbReference type="InterPro" id="IPR035914">
    <property type="entry name" value="Sperma_CUB_dom_sf"/>
</dbReference>
<accession>A7RSL8</accession>